<keyword evidence="1" id="KW-0678">Repressor</keyword>
<dbReference type="OrthoDB" id="9812484at2"/>
<dbReference type="Proteomes" id="UP000247978">
    <property type="component" value="Unassembled WGS sequence"/>
</dbReference>
<evidence type="ECO:0000256" key="1">
    <source>
        <dbReference type="ARBA" id="ARBA00022491"/>
    </source>
</evidence>
<sequence>MDDKKRKITLSALNVFKEKGIEKATVSEIVKGAGIAQGTFYLYFPSKLSVIPAIAEVMIEKAISLFHEQMDNQVPFTEQLQILIEIVFEYTENYREIYALLYVGLGSNQQLNEWEAIYEPYYELISSLLRNAQQNGEVCDNLHAKRTATLLIGLLETAAEQSYLYDEQNEETIQLKKRDVYEFAMNALKTN</sequence>
<dbReference type="GO" id="GO:0003677">
    <property type="term" value="F:DNA binding"/>
    <property type="evidence" value="ECO:0007669"/>
    <property type="project" value="UniProtKB-UniRule"/>
</dbReference>
<keyword evidence="2 3" id="KW-0238">DNA-binding</keyword>
<dbReference type="InterPro" id="IPR023772">
    <property type="entry name" value="DNA-bd_HTH_TetR-type_CS"/>
</dbReference>
<name>A0A2V3W4I9_9BACI</name>
<evidence type="ECO:0000259" key="4">
    <source>
        <dbReference type="PROSITE" id="PS50977"/>
    </source>
</evidence>
<dbReference type="InterPro" id="IPR036271">
    <property type="entry name" value="Tet_transcr_reg_TetR-rel_C_sf"/>
</dbReference>
<dbReference type="InterPro" id="IPR001647">
    <property type="entry name" value="HTH_TetR"/>
</dbReference>
<dbReference type="InterPro" id="IPR041603">
    <property type="entry name" value="YvdT_C"/>
</dbReference>
<dbReference type="InterPro" id="IPR050624">
    <property type="entry name" value="HTH-type_Tx_Regulator"/>
</dbReference>
<organism evidence="5 6">
    <name type="scientific">Pseudogracilibacillus auburnensis</name>
    <dbReference type="NCBI Taxonomy" id="1494959"/>
    <lineage>
        <taxon>Bacteria</taxon>
        <taxon>Bacillati</taxon>
        <taxon>Bacillota</taxon>
        <taxon>Bacilli</taxon>
        <taxon>Bacillales</taxon>
        <taxon>Bacillaceae</taxon>
        <taxon>Pseudogracilibacillus</taxon>
    </lineage>
</organism>
<dbReference type="Gene3D" id="1.10.357.10">
    <property type="entry name" value="Tetracycline Repressor, domain 2"/>
    <property type="match status" value="1"/>
</dbReference>
<proteinExistence type="predicted"/>
<dbReference type="EMBL" id="QJJQ01000004">
    <property type="protein sequence ID" value="PXW87998.1"/>
    <property type="molecule type" value="Genomic_DNA"/>
</dbReference>
<evidence type="ECO:0000313" key="6">
    <source>
        <dbReference type="Proteomes" id="UP000247978"/>
    </source>
</evidence>
<dbReference type="PROSITE" id="PS01081">
    <property type="entry name" value="HTH_TETR_1"/>
    <property type="match status" value="1"/>
</dbReference>
<dbReference type="RefSeq" id="WP_110394822.1">
    <property type="nucleotide sequence ID" value="NZ_JBHUHB010000001.1"/>
</dbReference>
<dbReference type="PRINTS" id="PR00455">
    <property type="entry name" value="HTHTETR"/>
</dbReference>
<dbReference type="PROSITE" id="PS50977">
    <property type="entry name" value="HTH_TETR_2"/>
    <property type="match status" value="1"/>
</dbReference>
<dbReference type="Pfam" id="PF17934">
    <property type="entry name" value="TetR_C_26"/>
    <property type="match status" value="1"/>
</dbReference>
<feature type="DNA-binding region" description="H-T-H motif" evidence="3">
    <location>
        <begin position="25"/>
        <end position="44"/>
    </location>
</feature>
<protein>
    <submittedName>
        <fullName evidence="5">TetR family transcriptional regulator</fullName>
    </submittedName>
</protein>
<reference evidence="5 6" key="1">
    <citation type="submission" date="2018-05" db="EMBL/GenBank/DDBJ databases">
        <title>Genomic Encyclopedia of Type Strains, Phase IV (KMG-IV): sequencing the most valuable type-strain genomes for metagenomic binning, comparative biology and taxonomic classification.</title>
        <authorList>
            <person name="Goeker M."/>
        </authorList>
    </citation>
    <scope>NUCLEOTIDE SEQUENCE [LARGE SCALE GENOMIC DNA]</scope>
    <source>
        <strain evidence="5 6">DSM 28556</strain>
    </source>
</reference>
<dbReference type="InterPro" id="IPR009057">
    <property type="entry name" value="Homeodomain-like_sf"/>
</dbReference>
<dbReference type="Pfam" id="PF00440">
    <property type="entry name" value="TetR_N"/>
    <property type="match status" value="1"/>
</dbReference>
<evidence type="ECO:0000313" key="5">
    <source>
        <dbReference type="EMBL" id="PXW87998.1"/>
    </source>
</evidence>
<gene>
    <name evidence="5" type="ORF">DFR56_104149</name>
</gene>
<dbReference type="PANTHER" id="PTHR43479">
    <property type="entry name" value="ACREF/ENVCD OPERON REPRESSOR-RELATED"/>
    <property type="match status" value="1"/>
</dbReference>
<evidence type="ECO:0000256" key="3">
    <source>
        <dbReference type="PROSITE-ProRule" id="PRU00335"/>
    </source>
</evidence>
<feature type="domain" description="HTH tetR-type" evidence="4">
    <location>
        <begin position="2"/>
        <end position="62"/>
    </location>
</feature>
<comment type="caution">
    <text evidence="5">The sequence shown here is derived from an EMBL/GenBank/DDBJ whole genome shotgun (WGS) entry which is preliminary data.</text>
</comment>
<evidence type="ECO:0000256" key="2">
    <source>
        <dbReference type="ARBA" id="ARBA00023125"/>
    </source>
</evidence>
<accession>A0A2V3W4I9</accession>
<dbReference type="AlphaFoldDB" id="A0A2V3W4I9"/>
<dbReference type="SUPFAM" id="SSF46689">
    <property type="entry name" value="Homeodomain-like"/>
    <property type="match status" value="1"/>
</dbReference>
<keyword evidence="6" id="KW-1185">Reference proteome</keyword>
<dbReference type="SUPFAM" id="SSF48498">
    <property type="entry name" value="Tetracyclin repressor-like, C-terminal domain"/>
    <property type="match status" value="1"/>
</dbReference>
<dbReference type="PANTHER" id="PTHR43479:SF8">
    <property type="entry name" value="TRANSCRIPTIONAL REGULATOR, TETR FAMILY"/>
    <property type="match status" value="1"/>
</dbReference>